<keyword evidence="5" id="KW-1185">Reference proteome</keyword>
<dbReference type="Proteomes" id="UP000293863">
    <property type="component" value="Unassembled WGS sequence"/>
</dbReference>
<protein>
    <recommendedName>
        <fullName evidence="3">DNA methylase N-4/N-6 domain-containing protein</fullName>
    </recommendedName>
</protein>
<dbReference type="InterPro" id="IPR002941">
    <property type="entry name" value="DNA_methylase_N4/N6"/>
</dbReference>
<dbReference type="GO" id="GO:0032259">
    <property type="term" value="P:methylation"/>
    <property type="evidence" value="ECO:0007669"/>
    <property type="project" value="UniProtKB-KW"/>
</dbReference>
<comment type="caution">
    <text evidence="4">The sequence shown here is derived from an EMBL/GenBank/DDBJ whole genome shotgun (WGS) entry which is preliminary data.</text>
</comment>
<name>A0A4Q7AJ39_9GAMM</name>
<dbReference type="Pfam" id="PF01555">
    <property type="entry name" value="N6_N4_Mtase"/>
    <property type="match status" value="1"/>
</dbReference>
<gene>
    <name evidence="4" type="ORF">EXU28_18275</name>
</gene>
<dbReference type="GO" id="GO:0008170">
    <property type="term" value="F:N-methyltransferase activity"/>
    <property type="evidence" value="ECO:0007669"/>
    <property type="project" value="InterPro"/>
</dbReference>
<dbReference type="RefSeq" id="WP_130118196.1">
    <property type="nucleotide sequence ID" value="NZ_SGSQ01000045.1"/>
</dbReference>
<keyword evidence="2" id="KW-0808">Transferase</keyword>
<evidence type="ECO:0000256" key="1">
    <source>
        <dbReference type="ARBA" id="ARBA00022603"/>
    </source>
</evidence>
<dbReference type="SUPFAM" id="SSF53335">
    <property type="entry name" value="S-adenosyl-L-methionine-dependent methyltransferases"/>
    <property type="match status" value="1"/>
</dbReference>
<evidence type="ECO:0000313" key="5">
    <source>
        <dbReference type="Proteomes" id="UP000293863"/>
    </source>
</evidence>
<dbReference type="Gene3D" id="3.40.50.150">
    <property type="entry name" value="Vaccinia Virus protein VP39"/>
    <property type="match status" value="1"/>
</dbReference>
<evidence type="ECO:0000256" key="2">
    <source>
        <dbReference type="ARBA" id="ARBA00022679"/>
    </source>
</evidence>
<reference evidence="4 5" key="1">
    <citation type="submission" date="2019-02" db="EMBL/GenBank/DDBJ databases">
        <title>The Batch Genome Submission of Acinetobacter spp. strains.</title>
        <authorList>
            <person name="Qin J."/>
            <person name="Hu Y."/>
            <person name="Ye H."/>
            <person name="Wei L."/>
            <person name="Feng Y."/>
            <person name="Zong Z."/>
        </authorList>
    </citation>
    <scope>NUCLEOTIDE SEQUENCE [LARGE SCALE GENOMIC DNA]</scope>
    <source>
        <strain evidence="4 5">WCHAW060049</strain>
    </source>
</reference>
<dbReference type="AlphaFoldDB" id="A0A4Q7AJ39"/>
<evidence type="ECO:0000313" key="4">
    <source>
        <dbReference type="EMBL" id="RZG43005.1"/>
    </source>
</evidence>
<sequence>MDEFVAFPSFSHFFENSNTGISDKDFEKIKYEINDFDIIVGNEINSLHTLVSQSKEFDLIIIKPEIDFFLFVGLFKNKDSVLKHYRQYFELLRQLLTDKGSLYVHVSNLHLMSEFQVILDKVFGEARCVNQILLKTHNSSFKASKGFTKTAHEVILFYTKTDNFIWNDLIQTITEDNLAKKFPHVDALGQFRLMPLHVPGVRKHGETGRQWRDMNPPEGKHWRFSPEKMDELDQQGLIHWSRTGNPRLKDYVKSDTGVRYTDYWDLASAKNSTYQIKNLQKAYEVIIKSSTNEDSLILDACSFDSVCLNAANNLNRKWIAVTPNIESFLFTLRYLEKDFCSKNLARAITTPEFISNEFANPSPVYKVQNKNFKHLSLLNNLRVILSD</sequence>
<proteinExistence type="predicted"/>
<dbReference type="InterPro" id="IPR029063">
    <property type="entry name" value="SAM-dependent_MTases_sf"/>
</dbReference>
<dbReference type="EMBL" id="SGSQ01000045">
    <property type="protein sequence ID" value="RZG43005.1"/>
    <property type="molecule type" value="Genomic_DNA"/>
</dbReference>
<organism evidence="4 5">
    <name type="scientific">Acinetobacter wuhouensis</name>
    <dbReference type="NCBI Taxonomy" id="1879050"/>
    <lineage>
        <taxon>Bacteria</taxon>
        <taxon>Pseudomonadati</taxon>
        <taxon>Pseudomonadota</taxon>
        <taxon>Gammaproteobacteria</taxon>
        <taxon>Moraxellales</taxon>
        <taxon>Moraxellaceae</taxon>
        <taxon>Acinetobacter</taxon>
    </lineage>
</organism>
<feature type="domain" description="DNA methylase N-4/N-6" evidence="3">
    <location>
        <begin position="75"/>
        <end position="321"/>
    </location>
</feature>
<dbReference type="GO" id="GO:0003677">
    <property type="term" value="F:DNA binding"/>
    <property type="evidence" value="ECO:0007669"/>
    <property type="project" value="InterPro"/>
</dbReference>
<evidence type="ECO:0000259" key="3">
    <source>
        <dbReference type="Pfam" id="PF01555"/>
    </source>
</evidence>
<keyword evidence="1" id="KW-0489">Methyltransferase</keyword>
<accession>A0A4Q7AJ39</accession>